<name>A0A2T7CV37_9POAL</name>
<gene>
    <name evidence="2" type="ORF">GQ55_7G145500</name>
</gene>
<dbReference type="Gramene" id="PUZ47207">
    <property type="protein sequence ID" value="PUZ47207"/>
    <property type="gene ID" value="GQ55_7G145500"/>
</dbReference>
<dbReference type="AlphaFoldDB" id="A0A2T7CV37"/>
<evidence type="ECO:0000256" key="1">
    <source>
        <dbReference type="SAM" id="MobiDB-lite"/>
    </source>
</evidence>
<proteinExistence type="predicted"/>
<feature type="region of interest" description="Disordered" evidence="1">
    <location>
        <begin position="46"/>
        <end position="75"/>
    </location>
</feature>
<dbReference type="EMBL" id="CM009755">
    <property type="protein sequence ID" value="PUZ47207.1"/>
    <property type="molecule type" value="Genomic_DNA"/>
</dbReference>
<sequence>MGQVCTLFSLHLSRVHYRPIYTSEAGSVQRFKVLAWEHMHAVGLESKSGRGRKRGPKSSGNGNIEESPTCLFPPPATEVEANLGSVFPNASHSYRSLALLPFPFGLLFNWFSRLNQTMHLFG</sequence>
<protein>
    <submittedName>
        <fullName evidence="2">Uncharacterized protein</fullName>
    </submittedName>
</protein>
<reference evidence="2 3" key="1">
    <citation type="submission" date="2018-04" db="EMBL/GenBank/DDBJ databases">
        <title>WGS assembly of Panicum hallii var. hallii HAL2.</title>
        <authorList>
            <person name="Lovell J."/>
            <person name="Jenkins J."/>
            <person name="Lowry D."/>
            <person name="Mamidi S."/>
            <person name="Sreedasyam A."/>
            <person name="Weng X."/>
            <person name="Barry K."/>
            <person name="Bonette J."/>
            <person name="Campitelli B."/>
            <person name="Daum C."/>
            <person name="Gordon S."/>
            <person name="Gould B."/>
            <person name="Lipzen A."/>
            <person name="MacQueen A."/>
            <person name="Palacio-Mejia J."/>
            <person name="Plott C."/>
            <person name="Shakirov E."/>
            <person name="Shu S."/>
            <person name="Yoshinaga Y."/>
            <person name="Zane M."/>
            <person name="Rokhsar D."/>
            <person name="Grimwood J."/>
            <person name="Schmutz J."/>
            <person name="Juenger T."/>
        </authorList>
    </citation>
    <scope>NUCLEOTIDE SEQUENCE [LARGE SCALE GENOMIC DNA]</scope>
    <source>
        <strain evidence="3">cv. HAL2</strain>
    </source>
</reference>
<dbReference type="Proteomes" id="UP000244336">
    <property type="component" value="Chromosome 7"/>
</dbReference>
<accession>A0A2T7CV37</accession>
<keyword evidence="3" id="KW-1185">Reference proteome</keyword>
<evidence type="ECO:0000313" key="2">
    <source>
        <dbReference type="EMBL" id="PUZ47207.1"/>
    </source>
</evidence>
<evidence type="ECO:0000313" key="3">
    <source>
        <dbReference type="Proteomes" id="UP000244336"/>
    </source>
</evidence>
<organism evidence="2 3">
    <name type="scientific">Panicum hallii var. hallii</name>
    <dbReference type="NCBI Taxonomy" id="1504633"/>
    <lineage>
        <taxon>Eukaryota</taxon>
        <taxon>Viridiplantae</taxon>
        <taxon>Streptophyta</taxon>
        <taxon>Embryophyta</taxon>
        <taxon>Tracheophyta</taxon>
        <taxon>Spermatophyta</taxon>
        <taxon>Magnoliopsida</taxon>
        <taxon>Liliopsida</taxon>
        <taxon>Poales</taxon>
        <taxon>Poaceae</taxon>
        <taxon>PACMAD clade</taxon>
        <taxon>Panicoideae</taxon>
        <taxon>Panicodae</taxon>
        <taxon>Paniceae</taxon>
        <taxon>Panicinae</taxon>
        <taxon>Panicum</taxon>
        <taxon>Panicum sect. Panicum</taxon>
    </lineage>
</organism>